<dbReference type="PROSITE" id="PS00623">
    <property type="entry name" value="GMC_OXRED_1"/>
    <property type="match status" value="1"/>
</dbReference>
<evidence type="ECO:0000313" key="9">
    <source>
        <dbReference type="EMBL" id="THH15922.1"/>
    </source>
</evidence>
<dbReference type="GO" id="GO:0050660">
    <property type="term" value="F:flavin adenine dinucleotide binding"/>
    <property type="evidence" value="ECO:0007669"/>
    <property type="project" value="InterPro"/>
</dbReference>
<evidence type="ECO:0000259" key="7">
    <source>
        <dbReference type="PROSITE" id="PS00623"/>
    </source>
</evidence>
<keyword evidence="3 5" id="KW-0285">Flavoprotein</keyword>
<evidence type="ECO:0000259" key="8">
    <source>
        <dbReference type="PROSITE" id="PS00624"/>
    </source>
</evidence>
<comment type="similarity">
    <text evidence="2 5">Belongs to the GMC oxidoreductase family.</text>
</comment>
<protein>
    <recommendedName>
        <fullName evidence="7 8">Glucose-methanol-choline oxidoreductase N-terminal domain-containing protein</fullName>
    </recommendedName>
</protein>
<dbReference type="Gene3D" id="3.30.560.10">
    <property type="entry name" value="Glucose Oxidase, domain 3"/>
    <property type="match status" value="1"/>
</dbReference>
<accession>A0A4S4LU35</accession>
<comment type="cofactor">
    <cofactor evidence="1">
        <name>FAD</name>
        <dbReference type="ChEBI" id="CHEBI:57692"/>
    </cofactor>
</comment>
<evidence type="ECO:0000313" key="10">
    <source>
        <dbReference type="Proteomes" id="UP000310158"/>
    </source>
</evidence>
<feature type="domain" description="Glucose-methanol-choline oxidoreductase N-terminal" evidence="8">
    <location>
        <begin position="424"/>
        <end position="438"/>
    </location>
</feature>
<dbReference type="SUPFAM" id="SSF54373">
    <property type="entry name" value="FAD-linked reductases, C-terminal domain"/>
    <property type="match status" value="1"/>
</dbReference>
<evidence type="ECO:0000256" key="4">
    <source>
        <dbReference type="ARBA" id="ARBA00022827"/>
    </source>
</evidence>
<gene>
    <name evidence="9" type="ORF">EW146_g4630</name>
</gene>
<evidence type="ECO:0000256" key="2">
    <source>
        <dbReference type="ARBA" id="ARBA00010790"/>
    </source>
</evidence>
<dbReference type="Pfam" id="PF05199">
    <property type="entry name" value="GMC_oxred_C"/>
    <property type="match status" value="1"/>
</dbReference>
<reference evidence="9 10" key="1">
    <citation type="submission" date="2019-02" db="EMBL/GenBank/DDBJ databases">
        <title>Genome sequencing of the rare red list fungi Bondarzewia mesenterica.</title>
        <authorList>
            <person name="Buettner E."/>
            <person name="Kellner H."/>
        </authorList>
    </citation>
    <scope>NUCLEOTIDE SEQUENCE [LARGE SCALE GENOMIC DNA]</scope>
    <source>
        <strain evidence="9 10">DSM 108281</strain>
    </source>
</reference>
<dbReference type="PROSITE" id="PS00624">
    <property type="entry name" value="GMC_OXRED_2"/>
    <property type="match status" value="1"/>
</dbReference>
<keyword evidence="10" id="KW-1185">Reference proteome</keyword>
<organism evidence="9 10">
    <name type="scientific">Bondarzewia mesenterica</name>
    <dbReference type="NCBI Taxonomy" id="1095465"/>
    <lineage>
        <taxon>Eukaryota</taxon>
        <taxon>Fungi</taxon>
        <taxon>Dikarya</taxon>
        <taxon>Basidiomycota</taxon>
        <taxon>Agaricomycotina</taxon>
        <taxon>Agaricomycetes</taxon>
        <taxon>Russulales</taxon>
        <taxon>Bondarzewiaceae</taxon>
        <taxon>Bondarzewia</taxon>
    </lineage>
</organism>
<dbReference type="EMBL" id="SGPL01000183">
    <property type="protein sequence ID" value="THH15922.1"/>
    <property type="molecule type" value="Genomic_DNA"/>
</dbReference>
<dbReference type="SUPFAM" id="SSF51905">
    <property type="entry name" value="FAD/NAD(P)-binding domain"/>
    <property type="match status" value="1"/>
</dbReference>
<dbReference type="PANTHER" id="PTHR11552:SF147">
    <property type="entry name" value="CHOLINE DEHYDROGENASE, MITOCHONDRIAL"/>
    <property type="match status" value="1"/>
</dbReference>
<dbReference type="PANTHER" id="PTHR11552">
    <property type="entry name" value="GLUCOSE-METHANOL-CHOLINE GMC OXIDOREDUCTASE"/>
    <property type="match status" value="1"/>
</dbReference>
<feature type="region of interest" description="Disordered" evidence="6">
    <location>
        <begin position="1"/>
        <end position="21"/>
    </location>
</feature>
<dbReference type="GO" id="GO:0016614">
    <property type="term" value="F:oxidoreductase activity, acting on CH-OH group of donors"/>
    <property type="evidence" value="ECO:0007669"/>
    <property type="project" value="InterPro"/>
</dbReference>
<proteinExistence type="inferred from homology"/>
<dbReference type="InterPro" id="IPR000172">
    <property type="entry name" value="GMC_OxRdtase_N"/>
</dbReference>
<name>A0A4S4LU35_9AGAM</name>
<dbReference type="Pfam" id="PF00732">
    <property type="entry name" value="GMC_oxred_N"/>
    <property type="match status" value="1"/>
</dbReference>
<dbReference type="InterPro" id="IPR007867">
    <property type="entry name" value="GMC_OxRtase_C"/>
</dbReference>
<dbReference type="Gene3D" id="3.50.50.60">
    <property type="entry name" value="FAD/NAD(P)-binding domain"/>
    <property type="match status" value="1"/>
</dbReference>
<sequence length="724" mass="77917">MPIPQQPAQSCTRTPIPTITPPTGFTEKSLLIVHPNCVRRWSTHFLMDSVPGGHLFSHSSAFPEREVSVSLRLLVSTYLQCDIRTCPSNVCLDLIIPIEGSLGPDRAHEEAPRAAGWCLFNTVRAAFTQGLKAVSRFCLVALLHKDLNELPSRAYDYIIVGGGTAGSVLANRLTEDPKVQVLVLEAGPSGRGVLELEVPFYNLYGPHDPAWVWNSSTIAQSEINGRILDYPRGRVLGGSSAINGMYYSRGPAADWDRLASVTEDSGWSWDQIFPYFKKNEILVPSADGHNTTGQYDPRIHGKDGIIGVSLPNYSYEIDPLVTAASDELGGDFSFVLDYNSGFPLGVGWFQYTIRNGTRDSAATSYLADKYLARPNLHVLLQATARRVVQTVSGGPVDAVEFSHSNSSNDIVHTTASREVIVAAGTFGTPQLLLNSGIGDTETLSSLGIAPLAHIPDVGKNLTDYNTVILTWNVNSTDTLYDQLRLNATAAEEALLQWNTSRTGPYANGVSNHIFNLRLNETDPDVQQMLAKYGDLSSGPTSPHIGLIVVEGGLGNGNYISMEDFIFTPHSRGTVTLNATDPSGAPVIDLAIFTSPFDLFALGQGVLMASRFLSASAWDGYVLEPAAGLQEVFNADGGVNATALDSFLRAGVTAGWRMTGTAAMSPYGASWGVVDPDLRVKGLDGLRVVDASVFPFIPAVHTQVPVYVVAERAADIIKSSYSAGH</sequence>
<feature type="domain" description="Glucose-methanol-choline oxidoreductase N-terminal" evidence="7">
    <location>
        <begin position="233"/>
        <end position="256"/>
    </location>
</feature>
<dbReference type="OrthoDB" id="269227at2759"/>
<evidence type="ECO:0000256" key="3">
    <source>
        <dbReference type="ARBA" id="ARBA00022630"/>
    </source>
</evidence>
<dbReference type="InterPro" id="IPR036188">
    <property type="entry name" value="FAD/NAD-bd_sf"/>
</dbReference>
<feature type="compositionally biased region" description="Polar residues" evidence="6">
    <location>
        <begin position="1"/>
        <end position="13"/>
    </location>
</feature>
<dbReference type="AlphaFoldDB" id="A0A4S4LU35"/>
<keyword evidence="4 5" id="KW-0274">FAD</keyword>
<comment type="caution">
    <text evidence="9">The sequence shown here is derived from an EMBL/GenBank/DDBJ whole genome shotgun (WGS) entry which is preliminary data.</text>
</comment>
<evidence type="ECO:0000256" key="6">
    <source>
        <dbReference type="SAM" id="MobiDB-lite"/>
    </source>
</evidence>
<evidence type="ECO:0000256" key="5">
    <source>
        <dbReference type="RuleBase" id="RU003968"/>
    </source>
</evidence>
<dbReference type="Proteomes" id="UP000310158">
    <property type="component" value="Unassembled WGS sequence"/>
</dbReference>
<evidence type="ECO:0000256" key="1">
    <source>
        <dbReference type="ARBA" id="ARBA00001974"/>
    </source>
</evidence>
<dbReference type="InterPro" id="IPR012132">
    <property type="entry name" value="GMC_OxRdtase"/>
</dbReference>